<reference evidence="3" key="1">
    <citation type="submission" date="2007-12" db="EMBL/GenBank/DDBJ databases">
        <title>Annotation of Entamoeba dispar SAW760.</title>
        <authorList>
            <person name="Lorenzi H."/>
            <person name="Inman J."/>
            <person name="Schobel S."/>
            <person name="Amedeo P."/>
            <person name="Caler E."/>
        </authorList>
    </citation>
    <scope>NUCLEOTIDE SEQUENCE [LARGE SCALE GENOMIC DNA]</scope>
    <source>
        <strain evidence="3">ATCC PRA-260 / SAW760</strain>
    </source>
</reference>
<name>B0ET28_ENTDS</name>
<evidence type="ECO:0000313" key="3">
    <source>
        <dbReference type="Proteomes" id="UP000008076"/>
    </source>
</evidence>
<accession>B0ET28</accession>
<keyword evidence="1" id="KW-1133">Transmembrane helix</keyword>
<keyword evidence="1" id="KW-0472">Membrane</keyword>
<dbReference type="RefSeq" id="XP_001741231.1">
    <property type="nucleotide sequence ID" value="XM_001741179.1"/>
</dbReference>
<dbReference type="OMA" id="CFANMEN"/>
<dbReference type="EMBL" id="DS550772">
    <property type="protein sequence ID" value="EDR22320.1"/>
    <property type="molecule type" value="Genomic_DNA"/>
</dbReference>
<feature type="transmembrane region" description="Helical" evidence="1">
    <location>
        <begin position="52"/>
        <end position="78"/>
    </location>
</feature>
<gene>
    <name evidence="2" type="ORF">EDI_076580</name>
</gene>
<feature type="transmembrane region" description="Helical" evidence="1">
    <location>
        <begin position="12"/>
        <end position="32"/>
    </location>
</feature>
<protein>
    <submittedName>
        <fullName evidence="2">Uncharacterized protein</fullName>
    </submittedName>
</protein>
<proteinExistence type="predicted"/>
<organism evidence="3">
    <name type="scientific">Entamoeba dispar (strain ATCC PRA-260 / SAW760)</name>
    <dbReference type="NCBI Taxonomy" id="370354"/>
    <lineage>
        <taxon>Eukaryota</taxon>
        <taxon>Amoebozoa</taxon>
        <taxon>Evosea</taxon>
        <taxon>Archamoebae</taxon>
        <taxon>Mastigamoebida</taxon>
        <taxon>Entamoebidae</taxon>
        <taxon>Entamoeba</taxon>
    </lineage>
</organism>
<evidence type="ECO:0000256" key="1">
    <source>
        <dbReference type="SAM" id="Phobius"/>
    </source>
</evidence>
<dbReference type="GeneID" id="5886422"/>
<dbReference type="AlphaFoldDB" id="B0ET28"/>
<feature type="transmembrane region" description="Helical" evidence="1">
    <location>
        <begin position="99"/>
        <end position="123"/>
    </location>
</feature>
<keyword evidence="1" id="KW-0812">Transmembrane</keyword>
<sequence>MNKGIIETPKYYSVMVSLFFWAVVTVLCFYDVQESFLPSKISFFLNQPYHFSYFSTLIGVLSFVVFFVSVVSLFCMTDEFTHSLRVRTEEQCRLTSYKFVYLISQSVNIIGSVLIVLLSYLHYSIEKEWFSLSEDERIQLDETKFVDDKISFIKQLLLKPKQKNE</sequence>
<dbReference type="eggNOG" id="ENOG502RH4I">
    <property type="taxonomic scope" value="Eukaryota"/>
</dbReference>
<keyword evidence="3" id="KW-1185">Reference proteome</keyword>
<evidence type="ECO:0000313" key="2">
    <source>
        <dbReference type="EMBL" id="EDR22320.1"/>
    </source>
</evidence>
<dbReference type="KEGG" id="edi:EDI_076580"/>
<dbReference type="Proteomes" id="UP000008076">
    <property type="component" value="Unassembled WGS sequence"/>
</dbReference>
<dbReference type="OrthoDB" id="29494at2759"/>